<protein>
    <submittedName>
        <fullName evidence="1">Uncharacterized protein</fullName>
    </submittedName>
</protein>
<reference evidence="1 2" key="1">
    <citation type="submission" date="2012-05" db="EMBL/GenBank/DDBJ databases">
        <title>Genome sequence of Yersinia Pestis PY-08.</title>
        <authorList>
            <person name="Santana-Cruz I."/>
            <person name="Sengamalay N."/>
            <person name="McCracken C."/>
            <person name="Daugherty S.C."/>
            <person name="Maroo A."/>
            <person name="Vara P.G."/>
            <person name="Tallon L.J."/>
            <person name="Sadzewicz L."/>
            <person name="Vinetz J.M."/>
            <person name="Cespedes Zambrano M.J."/>
            <person name="Fraser-Liggett C.M."/>
            <person name="Tettelin H."/>
        </authorList>
    </citation>
    <scope>NUCLEOTIDE SEQUENCE [LARGE SCALE GENOMIC DNA]</scope>
    <source>
        <strain evidence="1 2">PY-08</strain>
    </source>
</reference>
<proteinExistence type="predicted"/>
<accession>A0AB72ZN01</accession>
<evidence type="ECO:0000313" key="2">
    <source>
        <dbReference type="Proteomes" id="UP000003231"/>
    </source>
</evidence>
<feature type="non-terminal residue" evidence="1">
    <location>
        <position position="11"/>
    </location>
</feature>
<organism evidence="1 2">
    <name type="scientific">Yersinia pestis PY-08</name>
    <dbReference type="NCBI Taxonomy" id="992134"/>
    <lineage>
        <taxon>Bacteria</taxon>
        <taxon>Pseudomonadati</taxon>
        <taxon>Pseudomonadota</taxon>
        <taxon>Gammaproteobacteria</taxon>
        <taxon>Enterobacterales</taxon>
        <taxon>Yersiniaceae</taxon>
        <taxon>Yersinia</taxon>
    </lineage>
</organism>
<comment type="caution">
    <text evidence="1">The sequence shown here is derived from an EMBL/GenBank/DDBJ whole genome shotgun (WGS) entry which is preliminary data.</text>
</comment>
<dbReference type="Proteomes" id="UP000003231">
    <property type="component" value="Unassembled WGS sequence"/>
</dbReference>
<dbReference type="EMBL" id="AKRT01000177">
    <property type="protein sequence ID" value="EIR22062.1"/>
    <property type="molecule type" value="Genomic_DNA"/>
</dbReference>
<gene>
    <name evidence="1" type="ORF">YPPY08_1244</name>
</gene>
<name>A0AB72ZN01_YERPE</name>
<sequence>MTPTTPQRLLA</sequence>
<evidence type="ECO:0000313" key="1">
    <source>
        <dbReference type="EMBL" id="EIR22062.1"/>
    </source>
</evidence>